<feature type="compositionally biased region" description="Low complexity" evidence="1">
    <location>
        <begin position="174"/>
        <end position="186"/>
    </location>
</feature>
<reference evidence="4" key="2">
    <citation type="submission" date="2015-01" db="EMBL/GenBank/DDBJ databases">
        <title>Evolutionary Origins and Diversification of the Mycorrhizal Mutualists.</title>
        <authorList>
            <consortium name="DOE Joint Genome Institute"/>
            <consortium name="Mycorrhizal Genomics Consortium"/>
            <person name="Kohler A."/>
            <person name="Kuo A."/>
            <person name="Nagy L.G."/>
            <person name="Floudas D."/>
            <person name="Copeland A."/>
            <person name="Barry K.W."/>
            <person name="Cichocki N."/>
            <person name="Veneault-Fourrey C."/>
            <person name="LaButti K."/>
            <person name="Lindquist E.A."/>
            <person name="Lipzen A."/>
            <person name="Lundell T."/>
            <person name="Morin E."/>
            <person name="Murat C."/>
            <person name="Riley R."/>
            <person name="Ohm R."/>
            <person name="Sun H."/>
            <person name="Tunlid A."/>
            <person name="Henrissat B."/>
            <person name="Grigoriev I.V."/>
            <person name="Hibbett D.S."/>
            <person name="Martin F."/>
        </authorList>
    </citation>
    <scope>NUCLEOTIDE SEQUENCE [LARGE SCALE GENOMIC DNA]</scope>
    <source>
        <strain evidence="4">MAFF 305830</strain>
    </source>
</reference>
<dbReference type="PROSITE" id="PS50048">
    <property type="entry name" value="ZN2_CY6_FUNGAL_2"/>
    <property type="match status" value="1"/>
</dbReference>
<feature type="domain" description="Zn(2)-C6 fungal-type" evidence="2">
    <location>
        <begin position="82"/>
        <end position="111"/>
    </location>
</feature>
<dbReference type="Proteomes" id="UP000054097">
    <property type="component" value="Unassembled WGS sequence"/>
</dbReference>
<reference evidence="3 4" key="1">
    <citation type="submission" date="2014-04" db="EMBL/GenBank/DDBJ databases">
        <authorList>
            <consortium name="DOE Joint Genome Institute"/>
            <person name="Kuo A."/>
            <person name="Zuccaro A."/>
            <person name="Kohler A."/>
            <person name="Nagy L.G."/>
            <person name="Floudas D."/>
            <person name="Copeland A."/>
            <person name="Barry K.W."/>
            <person name="Cichocki N."/>
            <person name="Veneault-Fourrey C."/>
            <person name="LaButti K."/>
            <person name="Lindquist E.A."/>
            <person name="Lipzen A."/>
            <person name="Lundell T."/>
            <person name="Morin E."/>
            <person name="Murat C."/>
            <person name="Sun H."/>
            <person name="Tunlid A."/>
            <person name="Henrissat B."/>
            <person name="Grigoriev I.V."/>
            <person name="Hibbett D.S."/>
            <person name="Martin F."/>
            <person name="Nordberg H.P."/>
            <person name="Cantor M.N."/>
            <person name="Hua S.X."/>
        </authorList>
    </citation>
    <scope>NUCLEOTIDE SEQUENCE [LARGE SCALE GENOMIC DNA]</scope>
    <source>
        <strain evidence="3 4">MAFF 305830</strain>
    </source>
</reference>
<dbReference type="CDD" id="cd00067">
    <property type="entry name" value="GAL4"/>
    <property type="match status" value="1"/>
</dbReference>
<proteinExistence type="predicted"/>
<dbReference type="InterPro" id="IPR001138">
    <property type="entry name" value="Zn2Cys6_DnaBD"/>
</dbReference>
<gene>
    <name evidence="3" type="ORF">M408DRAFT_245999</name>
</gene>
<dbReference type="GO" id="GO:0000981">
    <property type="term" value="F:DNA-binding transcription factor activity, RNA polymerase II-specific"/>
    <property type="evidence" value="ECO:0007669"/>
    <property type="project" value="InterPro"/>
</dbReference>
<accession>A0A0C3AY21</accession>
<protein>
    <recommendedName>
        <fullName evidence="2">Zn(2)-C6 fungal-type domain-containing protein</fullName>
    </recommendedName>
</protein>
<sequence length="406" mass="42426">MSGSGSSSSSSKGHHYPVPLNQRRAVPAYALAWGPKVDYPAPGLVTPELAQNIAIDSIFINFTPSPTPTSNTYIRELIIPDKCEECRLRAKGCDRARPLCGRCRKIGKACVPVSSGFARLRKGRGGKAAVGYGRIWGQSEDPEEVEREEREREKREKEAKYKEVVTREAPPTPVASSSTSVAGPSGMPLGSVLPIVPVGLSMPNKKRKRTMSTALGNQASLAPLPPAKGHYVDYSSFNHAYASLASTSVQSAGPPTTPAKQDPNNIPIDPQLLHLTVDTDGPGPKRVKTISSPLSVSTGPSTGPSTGTSAGSSGSLSLLTHHSRSSQSYPFPSPSTPYNLAGLSLSTPASSAPPSVAADILSPVDRDESMTPIDAPSPLESPPSGGDVEAEPVSLEGDPLAPSVPA</sequence>
<dbReference type="OrthoDB" id="3525185at2759"/>
<dbReference type="SUPFAM" id="SSF57701">
    <property type="entry name" value="Zn2/Cys6 DNA-binding domain"/>
    <property type="match status" value="1"/>
</dbReference>
<dbReference type="HOGENOM" id="CLU_678202_0_0_1"/>
<feature type="region of interest" description="Disordered" evidence="1">
    <location>
        <begin position="139"/>
        <end position="188"/>
    </location>
</feature>
<evidence type="ECO:0000313" key="3">
    <source>
        <dbReference type="EMBL" id="KIM24096.1"/>
    </source>
</evidence>
<name>A0A0C3AY21_SERVB</name>
<evidence type="ECO:0000313" key="4">
    <source>
        <dbReference type="Proteomes" id="UP000054097"/>
    </source>
</evidence>
<feature type="compositionally biased region" description="Basic and acidic residues" evidence="1">
    <location>
        <begin position="147"/>
        <end position="166"/>
    </location>
</feature>
<organism evidence="3 4">
    <name type="scientific">Serendipita vermifera MAFF 305830</name>
    <dbReference type="NCBI Taxonomy" id="933852"/>
    <lineage>
        <taxon>Eukaryota</taxon>
        <taxon>Fungi</taxon>
        <taxon>Dikarya</taxon>
        <taxon>Basidiomycota</taxon>
        <taxon>Agaricomycotina</taxon>
        <taxon>Agaricomycetes</taxon>
        <taxon>Sebacinales</taxon>
        <taxon>Serendipitaceae</taxon>
        <taxon>Serendipita</taxon>
    </lineage>
</organism>
<dbReference type="GO" id="GO:0008270">
    <property type="term" value="F:zinc ion binding"/>
    <property type="evidence" value="ECO:0007669"/>
    <property type="project" value="InterPro"/>
</dbReference>
<keyword evidence="4" id="KW-1185">Reference proteome</keyword>
<evidence type="ECO:0000256" key="1">
    <source>
        <dbReference type="SAM" id="MobiDB-lite"/>
    </source>
</evidence>
<feature type="compositionally biased region" description="Polar residues" evidence="1">
    <location>
        <begin position="248"/>
        <end position="264"/>
    </location>
</feature>
<feature type="compositionally biased region" description="Low complexity" evidence="1">
    <location>
        <begin position="291"/>
        <end position="328"/>
    </location>
</feature>
<feature type="compositionally biased region" description="Low complexity" evidence="1">
    <location>
        <begin position="346"/>
        <end position="358"/>
    </location>
</feature>
<dbReference type="EMBL" id="KN824328">
    <property type="protein sequence ID" value="KIM24096.1"/>
    <property type="molecule type" value="Genomic_DNA"/>
</dbReference>
<feature type="region of interest" description="Disordered" evidence="1">
    <location>
        <begin position="346"/>
        <end position="406"/>
    </location>
</feature>
<evidence type="ECO:0000259" key="2">
    <source>
        <dbReference type="PROSITE" id="PS50048"/>
    </source>
</evidence>
<dbReference type="InterPro" id="IPR036864">
    <property type="entry name" value="Zn2-C6_fun-type_DNA-bd_sf"/>
</dbReference>
<dbReference type="AlphaFoldDB" id="A0A0C3AY21"/>
<feature type="region of interest" description="Disordered" evidence="1">
    <location>
        <begin position="248"/>
        <end position="333"/>
    </location>
</feature>